<reference evidence="1 2" key="1">
    <citation type="submission" date="2015-09" db="EMBL/GenBank/DDBJ databases">
        <title>Sorangium comparison.</title>
        <authorList>
            <person name="Zaburannyi N."/>
            <person name="Bunk B."/>
            <person name="Overmann J."/>
            <person name="Mueller R."/>
        </authorList>
    </citation>
    <scope>NUCLEOTIDE SEQUENCE [LARGE SCALE GENOMIC DNA]</scope>
    <source>
        <strain evidence="1 2">So ce836</strain>
    </source>
</reference>
<accession>A0A4P2R0K0</accession>
<name>A0A4P2R0K0_SORCE</name>
<sequence length="404" mass="40869">MAHHREGCRRGRSLVAPLAVGAALAVALVPKSSSAQTWTDGRTTPVLDEIVAVDRTGEPRWPYGKEDVAGDGEGTFAAPEQSIDFRTAYAVADTGRLWVRAYVSGTTAIGAQATLFVFIDADKNRGTGGTARAPEIDPRFTEDESPGGYEVVLGVKGDGTRAGIWTFAASGSYEPLTVTDQQVATEAGTDVDPVLIGDETRGYAQGSIALDIVSVGATCNANLYFRSVNDAPGLGAGDLDIGISAPCVAGDADGDRVPDVIVPPSGCTRDADCAGRGICVAGDCILPVSCVDDADCDADEDCSPDHRCVPTPSGTCTSSAECGDLVCVSGQCGPCSPGSSECGADLLCAPTGRCVDGADAVQGGACACTAGPAPLGGGALSLLAAGGLALAWRRRPRRGPGAGR</sequence>
<proteinExistence type="predicted"/>
<dbReference type="RefSeq" id="WP_129578440.1">
    <property type="nucleotide sequence ID" value="NZ_CP012672.1"/>
</dbReference>
<gene>
    <name evidence="1" type="ORF">SOCE836_076050</name>
</gene>
<protein>
    <submittedName>
        <fullName evidence="1">Uncharacterized protein</fullName>
    </submittedName>
</protein>
<evidence type="ECO:0000313" key="1">
    <source>
        <dbReference type="EMBL" id="AUX35413.1"/>
    </source>
</evidence>
<dbReference type="AlphaFoldDB" id="A0A4P2R0K0"/>
<dbReference type="Proteomes" id="UP000295497">
    <property type="component" value="Chromosome"/>
</dbReference>
<evidence type="ECO:0000313" key="2">
    <source>
        <dbReference type="Proteomes" id="UP000295497"/>
    </source>
</evidence>
<organism evidence="1 2">
    <name type="scientific">Sorangium cellulosum</name>
    <name type="common">Polyangium cellulosum</name>
    <dbReference type="NCBI Taxonomy" id="56"/>
    <lineage>
        <taxon>Bacteria</taxon>
        <taxon>Pseudomonadati</taxon>
        <taxon>Myxococcota</taxon>
        <taxon>Polyangia</taxon>
        <taxon>Polyangiales</taxon>
        <taxon>Polyangiaceae</taxon>
        <taxon>Sorangium</taxon>
    </lineage>
</organism>
<dbReference type="EMBL" id="CP012672">
    <property type="protein sequence ID" value="AUX35413.1"/>
    <property type="molecule type" value="Genomic_DNA"/>
</dbReference>